<evidence type="ECO:0000256" key="1">
    <source>
        <dbReference type="ARBA" id="ARBA00001974"/>
    </source>
</evidence>
<keyword evidence="4 6" id="KW-0274">FAD</keyword>
<dbReference type="PANTHER" id="PTHR11530:SF26">
    <property type="entry name" value="FAD DEPENDENT OXIDOREDUCTASE SUPERFAMILY (AFU_ORTHOLOGUE AFUA_5G13940)"/>
    <property type="match status" value="1"/>
</dbReference>
<dbReference type="InterPro" id="IPR006076">
    <property type="entry name" value="FAD-dep_OxRdtase"/>
</dbReference>
<dbReference type="STRING" id="322104.A3LTK9"/>
<dbReference type="GO" id="GO:0003884">
    <property type="term" value="F:D-amino-acid oxidase activity"/>
    <property type="evidence" value="ECO:0007669"/>
    <property type="project" value="InterPro"/>
</dbReference>
<evidence type="ECO:0000256" key="6">
    <source>
        <dbReference type="PIRSR" id="PIRSR000189-1"/>
    </source>
</evidence>
<keyword evidence="3" id="KW-0285">Flavoprotein</keyword>
<accession>A3LTK9</accession>
<reference evidence="8 9" key="1">
    <citation type="journal article" date="2007" name="Nat. Biotechnol.">
        <title>Genome sequence of the lignocellulose-bioconverting and xylose-fermenting yeast Pichia stipitis.</title>
        <authorList>
            <person name="Jeffries T.W."/>
            <person name="Grigoriev I.V."/>
            <person name="Grimwood J."/>
            <person name="Laplaza J.M."/>
            <person name="Aerts A."/>
            <person name="Salamov A."/>
            <person name="Schmutz J."/>
            <person name="Lindquist E."/>
            <person name="Dehal P."/>
            <person name="Shapiro H."/>
            <person name="Jin Y.S."/>
            <person name="Passoth V."/>
            <person name="Richardson P.M."/>
        </authorList>
    </citation>
    <scope>NUCLEOTIDE SEQUENCE [LARGE SCALE GENOMIC DNA]</scope>
    <source>
        <strain evidence="9">ATCC 58785 / CBS 6054 / NBRC 10063 / NRRL Y-11545</strain>
    </source>
</reference>
<dbReference type="HOGENOM" id="CLU_034311_2_0_1"/>
<dbReference type="RefSeq" id="XP_001384459.2">
    <property type="nucleotide sequence ID" value="XM_001384422.1"/>
</dbReference>
<dbReference type="KEGG" id="pic:PICST_83340"/>
<comment type="cofactor">
    <cofactor evidence="1 6">
        <name>FAD</name>
        <dbReference type="ChEBI" id="CHEBI:57692"/>
    </cofactor>
</comment>
<evidence type="ECO:0000259" key="7">
    <source>
        <dbReference type="Pfam" id="PF01266"/>
    </source>
</evidence>
<dbReference type="GO" id="GO:0019478">
    <property type="term" value="P:D-amino acid catabolic process"/>
    <property type="evidence" value="ECO:0007669"/>
    <property type="project" value="TreeGrafter"/>
</dbReference>
<dbReference type="SUPFAM" id="SSF54373">
    <property type="entry name" value="FAD-linked reductases, C-terminal domain"/>
    <property type="match status" value="1"/>
</dbReference>
<dbReference type="PANTHER" id="PTHR11530">
    <property type="entry name" value="D-AMINO ACID OXIDASE"/>
    <property type="match status" value="1"/>
</dbReference>
<proteinExistence type="inferred from homology"/>
<feature type="binding site" evidence="6">
    <location>
        <position position="351"/>
    </location>
    <ligand>
        <name>D-dopa</name>
        <dbReference type="ChEBI" id="CHEBI:149689"/>
    </ligand>
</feature>
<keyword evidence="9" id="KW-1185">Reference proteome</keyword>
<dbReference type="SUPFAM" id="SSF51971">
    <property type="entry name" value="Nucleotide-binding domain"/>
    <property type="match status" value="1"/>
</dbReference>
<dbReference type="GeneID" id="4838679"/>
<dbReference type="InParanoid" id="A3LTK9"/>
<dbReference type="eggNOG" id="KOG3923">
    <property type="taxonomic scope" value="Eukaryota"/>
</dbReference>
<keyword evidence="5" id="KW-0560">Oxidoreductase</keyword>
<feature type="binding site" evidence="6">
    <location>
        <begin position="62"/>
        <end position="63"/>
    </location>
    <ligand>
        <name>FAD</name>
        <dbReference type="ChEBI" id="CHEBI:57692"/>
    </ligand>
</feature>
<dbReference type="InterPro" id="IPR023209">
    <property type="entry name" value="DAO"/>
</dbReference>
<dbReference type="PIRSF" id="PIRSF000189">
    <property type="entry name" value="D-aa_oxidase"/>
    <property type="match status" value="1"/>
</dbReference>
<evidence type="ECO:0000256" key="5">
    <source>
        <dbReference type="ARBA" id="ARBA00023002"/>
    </source>
</evidence>
<evidence type="ECO:0000256" key="4">
    <source>
        <dbReference type="ARBA" id="ARBA00022827"/>
    </source>
</evidence>
<evidence type="ECO:0000313" key="9">
    <source>
        <dbReference type="Proteomes" id="UP000002258"/>
    </source>
</evidence>
<comment type="similarity">
    <text evidence="2">Belongs to the DAMOX/DASOX family.</text>
</comment>
<evidence type="ECO:0000313" key="8">
    <source>
        <dbReference type="EMBL" id="ABN66430.2"/>
    </source>
</evidence>
<dbReference type="OrthoDB" id="2015447at2759"/>
<dbReference type="GO" id="GO:0071949">
    <property type="term" value="F:FAD binding"/>
    <property type="evidence" value="ECO:0007669"/>
    <property type="project" value="InterPro"/>
</dbReference>
<dbReference type="GO" id="GO:0005737">
    <property type="term" value="C:cytoplasm"/>
    <property type="evidence" value="ECO:0007669"/>
    <property type="project" value="TreeGrafter"/>
</dbReference>
<organism evidence="8 9">
    <name type="scientific">Scheffersomyces stipitis (strain ATCC 58785 / CBS 6054 / NBRC 10063 / NRRL Y-11545)</name>
    <name type="common">Yeast</name>
    <name type="synonym">Pichia stipitis</name>
    <dbReference type="NCBI Taxonomy" id="322104"/>
    <lineage>
        <taxon>Eukaryota</taxon>
        <taxon>Fungi</taxon>
        <taxon>Dikarya</taxon>
        <taxon>Ascomycota</taxon>
        <taxon>Saccharomycotina</taxon>
        <taxon>Pichiomycetes</taxon>
        <taxon>Debaryomycetaceae</taxon>
        <taxon>Scheffersomyces</taxon>
    </lineage>
</organism>
<evidence type="ECO:0000256" key="3">
    <source>
        <dbReference type="ARBA" id="ARBA00022630"/>
    </source>
</evidence>
<dbReference type="Pfam" id="PF01266">
    <property type="entry name" value="DAO"/>
    <property type="match status" value="1"/>
</dbReference>
<sequence length="378" mass="42219">MSATTPSKPKVVIVGAGVLGLSTALVLCEKFTHPQLEITVIAEYGPHDLSMNAGLTNYPLYTSPWAGAHFRPFPSKNIQEERESKLTRLTLQKFKELAKSNPESSIEFVQGIEYFEKPDHFYKEIAPGFSNEMDNFSVLPTSSLPEGVEMGVKYDTWVVNSPLYLQFLYRKLRFQYKVNFILTKLTSLRHVNSFVSGSPIIINCSGNGLQYDGGNDLSNFPIRGQTLLINPPSDCKFLHTTITHQSKENLWTFVIPRPLHGGIILGGTKQVDESFTGVRDEDTRALLERGRKLYPELMKENPETGEKYFDIVRINVGLRPARKGGLNLSVESKDVYLDRANHVINNYGAGGMGYELSYGAAIAVYEKLLQLVSSKSAL</sequence>
<dbReference type="Gene3D" id="3.30.9.10">
    <property type="entry name" value="D-Amino Acid Oxidase, subunit A, domain 2"/>
    <property type="match status" value="1"/>
</dbReference>
<evidence type="ECO:0000256" key="2">
    <source>
        <dbReference type="ARBA" id="ARBA00006730"/>
    </source>
</evidence>
<dbReference type="Gene3D" id="3.40.50.720">
    <property type="entry name" value="NAD(P)-binding Rossmann-like Domain"/>
    <property type="match status" value="1"/>
</dbReference>
<dbReference type="AlphaFoldDB" id="A3LTK9"/>
<feature type="domain" description="FAD dependent oxidoreductase" evidence="7">
    <location>
        <begin position="10"/>
        <end position="362"/>
    </location>
</feature>
<gene>
    <name evidence="8" type="primary">DAO2</name>
    <name evidence="8" type="ORF">PICST_83340</name>
</gene>
<dbReference type="Proteomes" id="UP000002258">
    <property type="component" value="Chromosome 4"/>
</dbReference>
<dbReference type="OMA" id="LWWPYRI"/>
<protein>
    <submittedName>
        <fullName evidence="8">D-amino acid oxidase</fullName>
    </submittedName>
</protein>
<dbReference type="EMBL" id="CP000498">
    <property type="protein sequence ID" value="ABN66430.2"/>
    <property type="molecule type" value="Genomic_DNA"/>
</dbReference>
<name>A3LTK9_PICST</name>